<reference evidence="18 19" key="1">
    <citation type="submission" date="2021-01" db="EMBL/GenBank/DDBJ databases">
        <title>Genomic Encyclopedia of Type Strains, Phase IV (KMG-IV): sequencing the most valuable type-strain genomes for metagenomic binning, comparative biology and taxonomic classification.</title>
        <authorList>
            <person name="Goeker M."/>
        </authorList>
    </citation>
    <scope>NUCLEOTIDE SEQUENCE [LARGE SCALE GENOMIC DNA]</scope>
    <source>
        <strain evidence="18 19">DSM 25540</strain>
    </source>
</reference>
<gene>
    <name evidence="18" type="ORF">JOD17_000579</name>
</gene>
<dbReference type="Gene3D" id="3.40.710.10">
    <property type="entry name" value="DD-peptidase/beta-lactamase superfamily"/>
    <property type="match status" value="1"/>
</dbReference>
<comment type="catalytic activity">
    <reaction evidence="14">
        <text>[GlcNAc-(1-&gt;4)-Mur2Ac(oyl-L-Ala-gamma-D-Glu-L-Lys-D-Ala-D-Ala)](n)-di-trans,octa-cis-undecaprenyl diphosphate + beta-D-GlcNAc-(1-&gt;4)-Mur2Ac(oyl-L-Ala-gamma-D-Glu-L-Lys-D-Ala-D-Ala)-di-trans,octa-cis-undecaprenyl diphosphate = [GlcNAc-(1-&gt;4)-Mur2Ac(oyl-L-Ala-gamma-D-Glu-L-Lys-D-Ala-D-Ala)](n+1)-di-trans,octa-cis-undecaprenyl diphosphate + di-trans,octa-cis-undecaprenyl diphosphate + H(+)</text>
        <dbReference type="Rhea" id="RHEA:23708"/>
        <dbReference type="Rhea" id="RHEA-COMP:9602"/>
        <dbReference type="Rhea" id="RHEA-COMP:9603"/>
        <dbReference type="ChEBI" id="CHEBI:15378"/>
        <dbReference type="ChEBI" id="CHEBI:58405"/>
        <dbReference type="ChEBI" id="CHEBI:60033"/>
        <dbReference type="ChEBI" id="CHEBI:78435"/>
        <dbReference type="EC" id="2.4.99.28"/>
    </reaction>
</comment>
<evidence type="ECO:0000256" key="6">
    <source>
        <dbReference type="ARBA" id="ARBA00022679"/>
    </source>
</evidence>
<organism evidence="18 19">
    <name type="scientific">Geomicrobium sediminis</name>
    <dbReference type="NCBI Taxonomy" id="1347788"/>
    <lineage>
        <taxon>Bacteria</taxon>
        <taxon>Bacillati</taxon>
        <taxon>Bacillota</taxon>
        <taxon>Bacilli</taxon>
        <taxon>Bacillales</taxon>
        <taxon>Geomicrobium</taxon>
    </lineage>
</organism>
<keyword evidence="19" id="KW-1185">Reference proteome</keyword>
<comment type="catalytic activity">
    <reaction evidence="13">
        <text>Preferential cleavage: (Ac)2-L-Lys-D-Ala-|-D-Ala. Also transpeptidation of peptidyl-alanyl moieties that are N-acyl substituents of D-alanine.</text>
        <dbReference type="EC" id="3.4.16.4"/>
    </reaction>
</comment>
<dbReference type="InterPro" id="IPR001460">
    <property type="entry name" value="PCN-bd_Tpept"/>
</dbReference>
<feature type="domain" description="Glycosyl transferase family 51" evidence="17">
    <location>
        <begin position="64"/>
        <end position="240"/>
    </location>
</feature>
<dbReference type="SUPFAM" id="SSF53955">
    <property type="entry name" value="Lysozyme-like"/>
    <property type="match status" value="1"/>
</dbReference>
<evidence type="ECO:0000256" key="12">
    <source>
        <dbReference type="ARBA" id="ARBA00023316"/>
    </source>
</evidence>
<keyword evidence="15" id="KW-1133">Transmembrane helix</keyword>
<dbReference type="PANTHER" id="PTHR32282:SF11">
    <property type="entry name" value="PENICILLIN-BINDING PROTEIN 1B"/>
    <property type="match status" value="1"/>
</dbReference>
<keyword evidence="15" id="KW-0812">Transmembrane</keyword>
<evidence type="ECO:0000259" key="17">
    <source>
        <dbReference type="Pfam" id="PF00912"/>
    </source>
</evidence>
<keyword evidence="8" id="KW-0133">Cell shape</keyword>
<keyword evidence="5" id="KW-0328">Glycosyltransferase</keyword>
<evidence type="ECO:0000256" key="2">
    <source>
        <dbReference type="ARBA" id="ARBA00022475"/>
    </source>
</evidence>
<evidence type="ECO:0000259" key="16">
    <source>
        <dbReference type="Pfam" id="PF00905"/>
    </source>
</evidence>
<evidence type="ECO:0000256" key="13">
    <source>
        <dbReference type="ARBA" id="ARBA00034000"/>
    </source>
</evidence>
<keyword evidence="9" id="KW-0573">Peptidoglycan synthesis</keyword>
<dbReference type="InterPro" id="IPR023346">
    <property type="entry name" value="Lysozyme-like_dom_sf"/>
</dbReference>
<dbReference type="NCBIfam" id="TIGR02074">
    <property type="entry name" value="PBP_1a_fam"/>
    <property type="match status" value="1"/>
</dbReference>
<evidence type="ECO:0000256" key="1">
    <source>
        <dbReference type="ARBA" id="ARBA00004236"/>
    </source>
</evidence>
<dbReference type="InterPro" id="IPR050396">
    <property type="entry name" value="Glycosyltr_51/Transpeptidase"/>
</dbReference>
<dbReference type="EMBL" id="JAFBEC010000001">
    <property type="protein sequence ID" value="MBM7631488.1"/>
    <property type="molecule type" value="Genomic_DNA"/>
</dbReference>
<sequence length="698" mass="78766">MEVATRRSQRKKRRRFWFRFTFRSTMVIAILSVLALLFIFSYSYLLGPPPMQVAQSTYIYDDDGNVVNETQQGHQRNWTNIDDVSPFVLDAFVAIEDRKFYDHHGFDYMRIGAAVLKNVQTMSRSQGASTITQQYARNLFLNHEKTWDRKAREALYALRLEWHVPKDDILEGYVNTINFGHGAYGIERAAQLYFGVSANDLSLEQAALLAGLPRGPSYYSPYNHPERAKDRQELILSEMKDQGKITAEQYEEALATNIEFSETQQSQERVAPYFQDVVERELLERYDLDPAIVEAGGLKVFTTLDTDMQKAAETYVEQEMPADEPLQTAVVSVDPTTGDVKAMVGGVHYDESPFNRAYDARRSPGSTFKPFLYYAALKNGFTPATLLRSEPTSFPLNEDGDYYEPGNYGEIYANDFITMTQALAYSDNIYAVKTHVLQEPESLIETAQAAGIESPLSPNLSLALGASDVGVLELTAAYSSFANGGARVEPRLIERVEDAEGNVLIDTEPEVEQAFDERQTYMMTEMMRHMFNSELNDYTSVTGNSISHLITRPMAGKSGSTPNDNWMIGYTPNLVTGVWVGYDDNTPLDHRKHGQIAKKIWVKTLEKSLEGELKHEFQVPRGVENVDIDLATGLLADEACGNAYTAAFVHNTAPTESCTEYLENDELNAEEAKEEISKEKEKLFDRLKRWFSSNEIDG</sequence>
<evidence type="ECO:0000256" key="9">
    <source>
        <dbReference type="ARBA" id="ARBA00022984"/>
    </source>
</evidence>
<evidence type="ECO:0000256" key="10">
    <source>
        <dbReference type="ARBA" id="ARBA00023136"/>
    </source>
</evidence>
<evidence type="ECO:0000313" key="18">
    <source>
        <dbReference type="EMBL" id="MBM7631488.1"/>
    </source>
</evidence>
<evidence type="ECO:0000256" key="14">
    <source>
        <dbReference type="ARBA" id="ARBA00049902"/>
    </source>
</evidence>
<keyword evidence="7" id="KW-0378">Hydrolase</keyword>
<evidence type="ECO:0000256" key="5">
    <source>
        <dbReference type="ARBA" id="ARBA00022676"/>
    </source>
</evidence>
<keyword evidence="12" id="KW-0961">Cell wall biogenesis/degradation</keyword>
<dbReference type="Gene3D" id="1.10.3810.10">
    <property type="entry name" value="Biosynthetic peptidoglycan transglycosylase-like"/>
    <property type="match status" value="1"/>
</dbReference>
<keyword evidence="11" id="KW-0511">Multifunctional enzyme</keyword>
<keyword evidence="3" id="KW-0121">Carboxypeptidase</keyword>
<dbReference type="Proteomes" id="UP000741863">
    <property type="component" value="Unassembled WGS sequence"/>
</dbReference>
<accession>A0ABS2P7U2</accession>
<dbReference type="Pfam" id="PF00905">
    <property type="entry name" value="Transpeptidase"/>
    <property type="match status" value="1"/>
</dbReference>
<comment type="subcellular location">
    <subcellularLocation>
        <location evidence="1">Cell membrane</location>
    </subcellularLocation>
</comment>
<proteinExistence type="predicted"/>
<protein>
    <submittedName>
        <fullName evidence="18">1A family penicillin-binding protein</fullName>
    </submittedName>
</protein>
<evidence type="ECO:0000256" key="11">
    <source>
        <dbReference type="ARBA" id="ARBA00023268"/>
    </source>
</evidence>
<keyword evidence="10 15" id="KW-0472">Membrane</keyword>
<evidence type="ECO:0000256" key="15">
    <source>
        <dbReference type="SAM" id="Phobius"/>
    </source>
</evidence>
<keyword evidence="6" id="KW-0808">Transferase</keyword>
<feature type="transmembrane region" description="Helical" evidence="15">
    <location>
        <begin position="20"/>
        <end position="45"/>
    </location>
</feature>
<evidence type="ECO:0000313" key="19">
    <source>
        <dbReference type="Proteomes" id="UP000741863"/>
    </source>
</evidence>
<evidence type="ECO:0000256" key="4">
    <source>
        <dbReference type="ARBA" id="ARBA00022670"/>
    </source>
</evidence>
<dbReference type="RefSeq" id="WP_338028744.1">
    <property type="nucleotide sequence ID" value="NZ_JAFBEC010000001.1"/>
</dbReference>
<name>A0ABS2P7U2_9BACL</name>
<dbReference type="InterPro" id="IPR012338">
    <property type="entry name" value="Beta-lactam/transpept-like"/>
</dbReference>
<dbReference type="PANTHER" id="PTHR32282">
    <property type="entry name" value="BINDING PROTEIN TRANSPEPTIDASE, PUTATIVE-RELATED"/>
    <property type="match status" value="1"/>
</dbReference>
<dbReference type="SUPFAM" id="SSF56601">
    <property type="entry name" value="beta-lactamase/transpeptidase-like"/>
    <property type="match status" value="1"/>
</dbReference>
<dbReference type="InterPro" id="IPR036950">
    <property type="entry name" value="PBP_transglycosylase"/>
</dbReference>
<comment type="caution">
    <text evidence="18">The sequence shown here is derived from an EMBL/GenBank/DDBJ whole genome shotgun (WGS) entry which is preliminary data.</text>
</comment>
<keyword evidence="4" id="KW-0645">Protease</keyword>
<dbReference type="InterPro" id="IPR001264">
    <property type="entry name" value="Glyco_trans_51"/>
</dbReference>
<evidence type="ECO:0000256" key="8">
    <source>
        <dbReference type="ARBA" id="ARBA00022960"/>
    </source>
</evidence>
<evidence type="ECO:0000256" key="7">
    <source>
        <dbReference type="ARBA" id="ARBA00022801"/>
    </source>
</evidence>
<dbReference type="Pfam" id="PF00912">
    <property type="entry name" value="Transgly"/>
    <property type="match status" value="1"/>
</dbReference>
<feature type="domain" description="Penicillin-binding protein transpeptidase" evidence="16">
    <location>
        <begin position="329"/>
        <end position="600"/>
    </location>
</feature>
<evidence type="ECO:0000256" key="3">
    <source>
        <dbReference type="ARBA" id="ARBA00022645"/>
    </source>
</evidence>
<keyword evidence="2" id="KW-1003">Cell membrane</keyword>